<feature type="compositionally biased region" description="Polar residues" evidence="1">
    <location>
        <begin position="57"/>
        <end position="84"/>
    </location>
</feature>
<gene>
    <name evidence="2" type="ORF">IWQ60_007015</name>
</gene>
<feature type="compositionally biased region" description="Basic and acidic residues" evidence="1">
    <location>
        <begin position="85"/>
        <end position="113"/>
    </location>
</feature>
<name>A0A9W8DRX3_9FUNG</name>
<organism evidence="2 3">
    <name type="scientific">Tieghemiomyces parasiticus</name>
    <dbReference type="NCBI Taxonomy" id="78921"/>
    <lineage>
        <taxon>Eukaryota</taxon>
        <taxon>Fungi</taxon>
        <taxon>Fungi incertae sedis</taxon>
        <taxon>Zoopagomycota</taxon>
        <taxon>Kickxellomycotina</taxon>
        <taxon>Dimargaritomycetes</taxon>
        <taxon>Dimargaritales</taxon>
        <taxon>Dimargaritaceae</taxon>
        <taxon>Tieghemiomyces</taxon>
    </lineage>
</organism>
<protein>
    <submittedName>
        <fullName evidence="2">Uncharacterized protein</fullName>
    </submittedName>
</protein>
<feature type="region of interest" description="Disordered" evidence="1">
    <location>
        <begin position="1"/>
        <end position="24"/>
    </location>
</feature>
<reference evidence="2" key="1">
    <citation type="submission" date="2022-07" db="EMBL/GenBank/DDBJ databases">
        <title>Phylogenomic reconstructions and comparative analyses of Kickxellomycotina fungi.</title>
        <authorList>
            <person name="Reynolds N.K."/>
            <person name="Stajich J.E."/>
            <person name="Barry K."/>
            <person name="Grigoriev I.V."/>
            <person name="Crous P."/>
            <person name="Smith M.E."/>
        </authorList>
    </citation>
    <scope>NUCLEOTIDE SEQUENCE</scope>
    <source>
        <strain evidence="2">RSA 861</strain>
    </source>
</reference>
<dbReference type="EMBL" id="JANBPT010000446">
    <property type="protein sequence ID" value="KAJ1920346.1"/>
    <property type="molecule type" value="Genomic_DNA"/>
</dbReference>
<keyword evidence="3" id="KW-1185">Reference proteome</keyword>
<accession>A0A9W8DRX3</accession>
<comment type="caution">
    <text evidence="2">The sequence shown here is derived from an EMBL/GenBank/DDBJ whole genome shotgun (WGS) entry which is preliminary data.</text>
</comment>
<dbReference type="Proteomes" id="UP001150569">
    <property type="component" value="Unassembled WGS sequence"/>
</dbReference>
<dbReference type="AlphaFoldDB" id="A0A9W8DRX3"/>
<evidence type="ECO:0000256" key="1">
    <source>
        <dbReference type="SAM" id="MobiDB-lite"/>
    </source>
</evidence>
<sequence>MPAPIASAYSGVNQPPTEGYHATAPYYYPPPPEGYYGTAPYAYPPYPAGYHATTPYDNQPANLNSGNEETRQNPSYLPISYSSSDKIEVSDIGKSEVSDTGKSEVSDTGKSEAIDSSDLSAGERNDYNQVYSQLTGKFVDPNYNRMSNLHYFQPTMLVDRPESPMEFSSPLWAKAQNNAQVHMGSEANHYVDAKLAAESNGQLPALTAAGLLPSPPRLVHSQDGRVILRIPVAYMSDVAGRNLRVPKTTGSWTGFIPMQYSPEVLKSAGRMVEVESNGSEKQGVDVDEAPTISRRVLTREESEYDSIHNMVASEDKAGYRKRV</sequence>
<proteinExistence type="predicted"/>
<evidence type="ECO:0000313" key="2">
    <source>
        <dbReference type="EMBL" id="KAJ1920346.1"/>
    </source>
</evidence>
<feature type="region of interest" description="Disordered" evidence="1">
    <location>
        <begin position="53"/>
        <end position="121"/>
    </location>
</feature>
<evidence type="ECO:0000313" key="3">
    <source>
        <dbReference type="Proteomes" id="UP001150569"/>
    </source>
</evidence>